<evidence type="ECO:0000313" key="2">
    <source>
        <dbReference type="EMBL" id="SCG86878.1"/>
    </source>
</evidence>
<dbReference type="PATRIC" id="fig|129848.4.peg.2392"/>
<dbReference type="AlphaFoldDB" id="A0A1D3L5Q2"/>
<dbReference type="InterPro" id="IPR003200">
    <property type="entry name" value="Nict_dMeBzImd_PRibTrfase"/>
</dbReference>
<dbReference type="InterPro" id="IPR036087">
    <property type="entry name" value="Nict_dMeBzImd_PRibTrfase_sf"/>
</dbReference>
<dbReference type="SUPFAM" id="SSF52733">
    <property type="entry name" value="Nicotinate mononucleotide:5,6-dimethylbenzimidazole phosphoribosyltransferase (CobT)"/>
    <property type="match status" value="1"/>
</dbReference>
<proteinExistence type="inferred from homology"/>
<dbReference type="PANTHER" id="PTHR38811">
    <property type="match status" value="1"/>
</dbReference>
<name>A0A1D3L5Q2_9EURY</name>
<gene>
    <name evidence="2" type="ORF">MCBB_2340</name>
</gene>
<dbReference type="GO" id="GO:0008939">
    <property type="term" value="F:nicotinate-nucleotide-dimethylbenzimidazole phosphoribosyltransferase activity"/>
    <property type="evidence" value="ECO:0007669"/>
    <property type="project" value="InterPro"/>
</dbReference>
<dbReference type="Proteomes" id="UP000094707">
    <property type="component" value="Chromosome I"/>
</dbReference>
<dbReference type="Gene3D" id="3.40.50.10210">
    <property type="match status" value="1"/>
</dbReference>
<dbReference type="STRING" id="118062.MCBB_2340"/>
<comment type="similarity">
    <text evidence="1">Belongs to the UPF0284 family.</text>
</comment>
<dbReference type="HAMAP" id="MF_01086">
    <property type="entry name" value="UPF0284"/>
    <property type="match status" value="1"/>
</dbReference>
<evidence type="ECO:0000313" key="3">
    <source>
        <dbReference type="Proteomes" id="UP000094707"/>
    </source>
</evidence>
<dbReference type="EMBL" id="LT607756">
    <property type="protein sequence ID" value="SCG86878.1"/>
    <property type="molecule type" value="Genomic_DNA"/>
</dbReference>
<dbReference type="NCBIfam" id="NF003372">
    <property type="entry name" value="PRK04447.1-5"/>
    <property type="match status" value="1"/>
</dbReference>
<sequence length="376" mass="39211">MNEKTISYRASNFSFKEVKDMNDAIKCYGSSKILPQIEGKDSLFLCVMASTATSRIPGITGAGETPELTDYTPAADMELVVCGEPRCLPEIPQTVVDGAPAPTPAVITKAALELGNIPLLVVDAGAAVKPNLPYLKLNEEPGGNIGTGKAVSNSEAIFKRGKLLGETISKLTEHIVIGESTPAGTTTALGVLTAMGYDVDHKISGSTPENPHDMKHELVDEGMNAAGFKAGEMKSEPFKAVDAVGDPMIPAVAGIAAGSSVPVTLAGGTQMMAVCAVLKAAVHEFDFNKLAVATTVFVAEDETSDINHISRQISNVPVFAVDPAFEKSTNPGLRSYTTGFVKEGAGAGGAMMAAILKGVPIDAIVRKTEDICKDIF</sequence>
<dbReference type="KEGG" id="mcub:MCBB_2340"/>
<dbReference type="CDD" id="cd02439">
    <property type="entry name" value="DMB-PRT_CobT"/>
    <property type="match status" value="1"/>
</dbReference>
<reference evidence="2 3" key="1">
    <citation type="submission" date="2016-08" db="EMBL/GenBank/DDBJ databases">
        <authorList>
            <person name="Seilhamer J.J."/>
        </authorList>
    </citation>
    <scope>NUCLEOTIDE SEQUENCE [LARGE SCALE GENOMIC DNA]</scope>
    <source>
        <strain evidence="2">Buetzberg</strain>
    </source>
</reference>
<dbReference type="InterPro" id="IPR002805">
    <property type="entry name" value="Nict_dMeBzImd_PRibTrfase_arc"/>
</dbReference>
<evidence type="ECO:0000256" key="1">
    <source>
        <dbReference type="HAMAP-Rule" id="MF_01086"/>
    </source>
</evidence>
<organism evidence="2 3">
    <name type="scientific">Methanobacterium congolense</name>
    <dbReference type="NCBI Taxonomy" id="118062"/>
    <lineage>
        <taxon>Archaea</taxon>
        <taxon>Methanobacteriati</taxon>
        <taxon>Methanobacteriota</taxon>
        <taxon>Methanomada group</taxon>
        <taxon>Methanobacteria</taxon>
        <taxon>Methanobacteriales</taxon>
        <taxon>Methanobacteriaceae</taxon>
        <taxon>Methanobacterium</taxon>
    </lineage>
</organism>
<keyword evidence="3" id="KW-1185">Reference proteome</keyword>
<dbReference type="PANTHER" id="PTHR38811:SF1">
    <property type="entry name" value="UPF0284 PROTEIN SLL1500"/>
    <property type="match status" value="1"/>
</dbReference>
<accession>A0A1D3L5Q2</accession>
<dbReference type="NCBIfam" id="TIGR00303">
    <property type="entry name" value="nicotinate mononucleotide-dependent phosphoribosyltransferase CobT"/>
    <property type="match status" value="1"/>
</dbReference>
<protein>
    <recommendedName>
        <fullName evidence="1">UPF0284 protein MCBB_2340</fullName>
    </recommendedName>
</protein>